<reference evidence="7 8" key="1">
    <citation type="submission" date="2019-03" db="EMBL/GenBank/DDBJ databases">
        <title>Genomic Encyclopedia of Type Strains, Phase IV (KMG-IV): sequencing the most valuable type-strain genomes for metagenomic binning, comparative biology and taxonomic classification.</title>
        <authorList>
            <person name="Goeker M."/>
        </authorList>
    </citation>
    <scope>NUCLEOTIDE SEQUENCE [LARGE SCALE GENOMIC DNA]</scope>
    <source>
        <strain evidence="7 8">DSM 44684</strain>
    </source>
</reference>
<keyword evidence="2 5" id="KW-0812">Transmembrane</keyword>
<dbReference type="OrthoDB" id="5184077at2"/>
<feature type="domain" description="GtrA/DPMS transmembrane" evidence="6">
    <location>
        <begin position="59"/>
        <end position="158"/>
    </location>
</feature>
<comment type="subcellular location">
    <subcellularLocation>
        <location evidence="1">Membrane</location>
        <topology evidence="1">Multi-pass membrane protein</topology>
    </subcellularLocation>
</comment>
<dbReference type="InterPro" id="IPR007267">
    <property type="entry name" value="GtrA_DPMS_TM"/>
</dbReference>
<dbReference type="AlphaFoldDB" id="A0A4R1FV76"/>
<dbReference type="GO" id="GO:0016020">
    <property type="term" value="C:membrane"/>
    <property type="evidence" value="ECO:0007669"/>
    <property type="project" value="UniProtKB-SubCell"/>
</dbReference>
<keyword evidence="4 5" id="KW-0472">Membrane</keyword>
<dbReference type="GO" id="GO:0000271">
    <property type="term" value="P:polysaccharide biosynthetic process"/>
    <property type="evidence" value="ECO:0007669"/>
    <property type="project" value="InterPro"/>
</dbReference>
<gene>
    <name evidence="7" type="ORF">DFR71_0218</name>
</gene>
<keyword evidence="3 5" id="KW-1133">Transmembrane helix</keyword>
<accession>A0A4R1FV76</accession>
<evidence type="ECO:0000256" key="3">
    <source>
        <dbReference type="ARBA" id="ARBA00022989"/>
    </source>
</evidence>
<evidence type="ECO:0000313" key="7">
    <source>
        <dbReference type="EMBL" id="TCJ99246.1"/>
    </source>
</evidence>
<protein>
    <submittedName>
        <fullName evidence="7">GtrA-like protein</fullName>
    </submittedName>
</protein>
<dbReference type="Pfam" id="PF04138">
    <property type="entry name" value="GtrA_DPMS_TM"/>
    <property type="match status" value="1"/>
</dbReference>
<feature type="transmembrane region" description="Helical" evidence="5">
    <location>
        <begin position="122"/>
        <end position="144"/>
    </location>
</feature>
<dbReference type="STRING" id="1210063.GCA_001612665_02236"/>
<dbReference type="RefSeq" id="WP_067449040.1">
    <property type="nucleotide sequence ID" value="NZ_SMFR01000001.1"/>
</dbReference>
<name>A0A4R1FV76_9NOCA</name>
<evidence type="ECO:0000256" key="5">
    <source>
        <dbReference type="SAM" id="Phobius"/>
    </source>
</evidence>
<evidence type="ECO:0000313" key="8">
    <source>
        <dbReference type="Proteomes" id="UP000294856"/>
    </source>
</evidence>
<dbReference type="Proteomes" id="UP000294856">
    <property type="component" value="Unassembled WGS sequence"/>
</dbReference>
<dbReference type="EMBL" id="SMFR01000001">
    <property type="protein sequence ID" value="TCJ99246.1"/>
    <property type="molecule type" value="Genomic_DNA"/>
</dbReference>
<organism evidence="7 8">
    <name type="scientific">Nocardia alba</name>
    <dbReference type="NCBI Taxonomy" id="225051"/>
    <lineage>
        <taxon>Bacteria</taxon>
        <taxon>Bacillati</taxon>
        <taxon>Actinomycetota</taxon>
        <taxon>Actinomycetes</taxon>
        <taxon>Mycobacteriales</taxon>
        <taxon>Nocardiaceae</taxon>
        <taxon>Nocardia</taxon>
    </lineage>
</organism>
<feature type="transmembrane region" description="Helical" evidence="5">
    <location>
        <begin position="150"/>
        <end position="170"/>
    </location>
</feature>
<keyword evidence="8" id="KW-1185">Reference proteome</keyword>
<evidence type="ECO:0000256" key="2">
    <source>
        <dbReference type="ARBA" id="ARBA00022692"/>
    </source>
</evidence>
<evidence type="ECO:0000256" key="1">
    <source>
        <dbReference type="ARBA" id="ARBA00004141"/>
    </source>
</evidence>
<feature type="transmembrane region" description="Helical" evidence="5">
    <location>
        <begin position="84"/>
        <end position="101"/>
    </location>
</feature>
<comment type="caution">
    <text evidence="7">The sequence shown here is derived from an EMBL/GenBank/DDBJ whole genome shotgun (WGS) entry which is preliminary data.</text>
</comment>
<evidence type="ECO:0000259" key="6">
    <source>
        <dbReference type="Pfam" id="PF04138"/>
    </source>
</evidence>
<feature type="transmembrane region" description="Helical" evidence="5">
    <location>
        <begin position="57"/>
        <end position="78"/>
    </location>
</feature>
<sequence>MTLLETPRSPVSHVAGMFTPWTGPFPVATPSEVAPTLRPRFEDGLTYLRGDRALPQLFRFALVGGSSNIAYVLLFFAMHGIGPLVANVAGSVVSTIIANEFHRQLTFHATDRVTWFTAQWEGGGIALIGLAITTACLAGLDFWAPTLGDTTQALTILAITTAVGGMRFLALRGLFRSATPATVAQVGPSPRA</sequence>
<proteinExistence type="predicted"/>
<evidence type="ECO:0000256" key="4">
    <source>
        <dbReference type="ARBA" id="ARBA00023136"/>
    </source>
</evidence>